<dbReference type="EMBL" id="JAUEIR010000008">
    <property type="protein sequence ID" value="MDN0069972.1"/>
    <property type="molecule type" value="Genomic_DNA"/>
</dbReference>
<comment type="subcellular location">
    <subcellularLocation>
        <location evidence="1">Cell membrane</location>
        <topology evidence="1">Multi-pass membrane protein</topology>
    </subcellularLocation>
</comment>
<dbReference type="RefSeq" id="WP_289827537.1">
    <property type="nucleotide sequence ID" value="NZ_JAUEIR010000008.1"/>
</dbReference>
<accession>A0AAW7JSF9</accession>
<keyword evidence="3 6" id="KW-0812">Transmembrane</keyword>
<gene>
    <name evidence="8" type="ORF">QVN40_09745</name>
</gene>
<evidence type="ECO:0000313" key="9">
    <source>
        <dbReference type="Proteomes" id="UP001168505"/>
    </source>
</evidence>
<organism evidence="8 9">
    <name type="scientific">Collinsella ihumii</name>
    <dbReference type="NCBI Taxonomy" id="1720204"/>
    <lineage>
        <taxon>Bacteria</taxon>
        <taxon>Bacillati</taxon>
        <taxon>Actinomycetota</taxon>
        <taxon>Coriobacteriia</taxon>
        <taxon>Coriobacteriales</taxon>
        <taxon>Coriobacteriaceae</taxon>
        <taxon>Collinsella</taxon>
    </lineage>
</organism>
<reference evidence="8" key="1">
    <citation type="submission" date="2023-06" db="EMBL/GenBank/DDBJ databases">
        <authorList>
            <person name="Zeman M."/>
            <person name="Kubasova T."/>
            <person name="Jahodarova E."/>
            <person name="Nykrynova M."/>
            <person name="Rychlik I."/>
        </authorList>
    </citation>
    <scope>NUCLEOTIDE SEQUENCE</scope>
    <source>
        <strain evidence="8">15_COKtk</strain>
    </source>
</reference>
<feature type="transmembrane region" description="Helical" evidence="6">
    <location>
        <begin position="287"/>
        <end position="309"/>
    </location>
</feature>
<feature type="transmembrane region" description="Helical" evidence="6">
    <location>
        <begin position="418"/>
        <end position="439"/>
    </location>
</feature>
<evidence type="ECO:0000256" key="6">
    <source>
        <dbReference type="SAM" id="Phobius"/>
    </source>
</evidence>
<dbReference type="PANTHER" id="PTHR46795">
    <property type="entry name" value="ABC TRANSPORTER PERMEASE-RELATED-RELATED"/>
    <property type="match status" value="1"/>
</dbReference>
<keyword evidence="5 6" id="KW-0472">Membrane</keyword>
<keyword evidence="2" id="KW-1003">Cell membrane</keyword>
<feature type="transmembrane region" description="Helical" evidence="6">
    <location>
        <begin position="386"/>
        <end position="412"/>
    </location>
</feature>
<feature type="transmembrane region" description="Helical" evidence="6">
    <location>
        <begin position="197"/>
        <end position="222"/>
    </location>
</feature>
<evidence type="ECO:0000256" key="1">
    <source>
        <dbReference type="ARBA" id="ARBA00004651"/>
    </source>
</evidence>
<name>A0AAW7JSF9_9ACTN</name>
<feature type="transmembrane region" description="Helical" evidence="6">
    <location>
        <begin position="156"/>
        <end position="176"/>
    </location>
</feature>
<protein>
    <submittedName>
        <fullName evidence="8">ABC transporter permease</fullName>
    </submittedName>
</protein>
<sequence>MLIKLAFGNVRRSARDFSVYFMTLAFAVCLLYSFLASTDYLLALDLTTEQRLYYAKSGEVLVAFAVFVAVIFAFLIGYANVFLVRRRRREFGLYELLGMGHARVSCVLALESASVGVVSLIAGMALGVALSPLFGLVAAFVFGVPWTPVVTFSPAAAAQTALAFAAITVVAALRAVRSVGRCTLIELMRTDRAPERRVASGRVAVGVQRLLAIALLALVWGVCLLAPGYFIVFIIPMGFIALGGTYFAFRVLAAHVPERLRARSERYYTGLVPFTVRQVEARIESGCTALAAVCVLLAAGMCMIVAGLVFSVGLRSGDLFESAWALAPLAYACVFYGAAFMVAAAAVLALQQLSQAADADVAYRTLDRLGADAALVRSSVRAQVGVSFAVPAVMACLHCLFGFALIFVLSIMFASEGFVLFAAATVGLTLAILIAYYLATSSTCIRALTRPSARR</sequence>
<dbReference type="GO" id="GO:0005886">
    <property type="term" value="C:plasma membrane"/>
    <property type="evidence" value="ECO:0007669"/>
    <property type="project" value="UniProtKB-SubCell"/>
</dbReference>
<keyword evidence="4 6" id="KW-1133">Transmembrane helix</keyword>
<reference evidence="8" key="2">
    <citation type="submission" date="2023-08" db="EMBL/GenBank/DDBJ databases">
        <title>Identification and characterization of horizontal gene transfer across gut microbiota members of farm animals based on homology search.</title>
        <authorList>
            <person name="Schwarzerova J."/>
            <person name="Nykrynova M."/>
            <person name="Jureckova K."/>
            <person name="Cejkova D."/>
            <person name="Rychlik I."/>
        </authorList>
    </citation>
    <scope>NUCLEOTIDE SEQUENCE</scope>
    <source>
        <strain evidence="8">15_COKtk</strain>
    </source>
</reference>
<evidence type="ECO:0000256" key="2">
    <source>
        <dbReference type="ARBA" id="ARBA00022475"/>
    </source>
</evidence>
<dbReference type="InterPro" id="IPR003838">
    <property type="entry name" value="ABC3_permease_C"/>
</dbReference>
<dbReference type="InterPro" id="IPR052536">
    <property type="entry name" value="ABC-4_Integral_Memb_Prot"/>
</dbReference>
<evidence type="ECO:0000313" key="8">
    <source>
        <dbReference type="EMBL" id="MDN0069972.1"/>
    </source>
</evidence>
<feature type="transmembrane region" description="Helical" evidence="6">
    <location>
        <begin position="117"/>
        <end position="144"/>
    </location>
</feature>
<dbReference type="AlphaFoldDB" id="A0AAW7JSF9"/>
<evidence type="ECO:0000256" key="3">
    <source>
        <dbReference type="ARBA" id="ARBA00022692"/>
    </source>
</evidence>
<comment type="caution">
    <text evidence="8">The sequence shown here is derived from an EMBL/GenBank/DDBJ whole genome shotgun (WGS) entry which is preliminary data.</text>
</comment>
<feature type="transmembrane region" description="Helical" evidence="6">
    <location>
        <begin position="20"/>
        <end position="42"/>
    </location>
</feature>
<feature type="transmembrane region" description="Helical" evidence="6">
    <location>
        <begin position="228"/>
        <end position="253"/>
    </location>
</feature>
<dbReference type="Proteomes" id="UP001168505">
    <property type="component" value="Unassembled WGS sequence"/>
</dbReference>
<evidence type="ECO:0000256" key="5">
    <source>
        <dbReference type="ARBA" id="ARBA00023136"/>
    </source>
</evidence>
<feature type="transmembrane region" description="Helical" evidence="6">
    <location>
        <begin position="62"/>
        <end position="84"/>
    </location>
</feature>
<feature type="transmembrane region" description="Helical" evidence="6">
    <location>
        <begin position="329"/>
        <end position="350"/>
    </location>
</feature>
<feature type="domain" description="ABC3 transporter permease C-terminal" evidence="7">
    <location>
        <begin position="63"/>
        <end position="176"/>
    </location>
</feature>
<proteinExistence type="predicted"/>
<evidence type="ECO:0000256" key="4">
    <source>
        <dbReference type="ARBA" id="ARBA00022989"/>
    </source>
</evidence>
<dbReference type="PANTHER" id="PTHR46795:SF3">
    <property type="entry name" value="ABC TRANSPORTER PERMEASE"/>
    <property type="match status" value="1"/>
</dbReference>
<evidence type="ECO:0000259" key="7">
    <source>
        <dbReference type="Pfam" id="PF02687"/>
    </source>
</evidence>
<dbReference type="Pfam" id="PF02687">
    <property type="entry name" value="FtsX"/>
    <property type="match status" value="1"/>
</dbReference>